<name>A0A5C5WEH9_9BACT</name>
<sequence>MAKYSEGTSVKWKWGDGYGHGKVQSSFEKKVTRKIDGSEVSREGSNENPAYYVQVDDGNNVLKLESELEKDS</sequence>
<feature type="compositionally biased region" description="Basic and acidic residues" evidence="1">
    <location>
        <begin position="32"/>
        <end position="45"/>
    </location>
</feature>
<proteinExistence type="predicted"/>
<keyword evidence="4" id="KW-1185">Reference proteome</keyword>
<dbReference type="InterPro" id="IPR021331">
    <property type="entry name" value="Hva1_TUDOR"/>
</dbReference>
<dbReference type="RefSeq" id="WP_146516859.1">
    <property type="nucleotide sequence ID" value="NZ_SJPI01000003.1"/>
</dbReference>
<feature type="region of interest" description="Disordered" evidence="1">
    <location>
        <begin position="32"/>
        <end position="52"/>
    </location>
</feature>
<dbReference type="Pfam" id="PF11160">
    <property type="entry name" value="Hva1_TUDOR"/>
    <property type="match status" value="1"/>
</dbReference>
<evidence type="ECO:0000259" key="2">
    <source>
        <dbReference type="Pfam" id="PF11160"/>
    </source>
</evidence>
<dbReference type="EMBL" id="SJPI01000003">
    <property type="protein sequence ID" value="TWT49326.1"/>
    <property type="molecule type" value="Genomic_DNA"/>
</dbReference>
<gene>
    <name evidence="3" type="ORF">Pla22_45200</name>
</gene>
<comment type="caution">
    <text evidence="3">The sequence shown here is derived from an EMBL/GenBank/DDBJ whole genome shotgun (WGS) entry which is preliminary data.</text>
</comment>
<evidence type="ECO:0000313" key="3">
    <source>
        <dbReference type="EMBL" id="TWT49326.1"/>
    </source>
</evidence>
<evidence type="ECO:0000256" key="1">
    <source>
        <dbReference type="SAM" id="MobiDB-lite"/>
    </source>
</evidence>
<dbReference type="Proteomes" id="UP000316598">
    <property type="component" value="Unassembled WGS sequence"/>
</dbReference>
<feature type="domain" description="Hypervirulence associated protein TUDOR" evidence="2">
    <location>
        <begin position="7"/>
        <end position="68"/>
    </location>
</feature>
<dbReference type="AlphaFoldDB" id="A0A5C5WEH9"/>
<reference evidence="3 4" key="1">
    <citation type="submission" date="2019-02" db="EMBL/GenBank/DDBJ databases">
        <title>Deep-cultivation of Planctomycetes and their phenomic and genomic characterization uncovers novel biology.</title>
        <authorList>
            <person name="Wiegand S."/>
            <person name="Jogler M."/>
            <person name="Boedeker C."/>
            <person name="Pinto D."/>
            <person name="Vollmers J."/>
            <person name="Rivas-Marin E."/>
            <person name="Kohn T."/>
            <person name="Peeters S.H."/>
            <person name="Heuer A."/>
            <person name="Rast P."/>
            <person name="Oberbeckmann S."/>
            <person name="Bunk B."/>
            <person name="Jeske O."/>
            <person name="Meyerdierks A."/>
            <person name="Storesund J.E."/>
            <person name="Kallscheuer N."/>
            <person name="Luecker S."/>
            <person name="Lage O.M."/>
            <person name="Pohl T."/>
            <person name="Merkel B.J."/>
            <person name="Hornburger P."/>
            <person name="Mueller R.-W."/>
            <person name="Bruemmer F."/>
            <person name="Labrenz M."/>
            <person name="Spormann A.M."/>
            <person name="Op Den Camp H."/>
            <person name="Overmann J."/>
            <person name="Amann R."/>
            <person name="Jetten M.S.M."/>
            <person name="Mascher T."/>
            <person name="Medema M.H."/>
            <person name="Devos D.P."/>
            <person name="Kaster A.-K."/>
            <person name="Ovreas L."/>
            <person name="Rohde M."/>
            <person name="Galperin M.Y."/>
            <person name="Jogler C."/>
        </authorList>
    </citation>
    <scope>NUCLEOTIDE SEQUENCE [LARGE SCALE GENOMIC DNA]</scope>
    <source>
        <strain evidence="3 4">Pla22</strain>
    </source>
</reference>
<evidence type="ECO:0000313" key="4">
    <source>
        <dbReference type="Proteomes" id="UP000316598"/>
    </source>
</evidence>
<organism evidence="3 4">
    <name type="scientific">Rubripirellula amarantea</name>
    <dbReference type="NCBI Taxonomy" id="2527999"/>
    <lineage>
        <taxon>Bacteria</taxon>
        <taxon>Pseudomonadati</taxon>
        <taxon>Planctomycetota</taxon>
        <taxon>Planctomycetia</taxon>
        <taxon>Pirellulales</taxon>
        <taxon>Pirellulaceae</taxon>
        <taxon>Rubripirellula</taxon>
    </lineage>
</organism>
<dbReference type="OrthoDB" id="283968at2"/>
<accession>A0A5C5WEH9</accession>
<protein>
    <recommendedName>
        <fullName evidence="2">Hypervirulence associated protein TUDOR domain-containing protein</fullName>
    </recommendedName>
</protein>